<gene>
    <name evidence="6" type="ORF">GALL_290040</name>
</gene>
<keyword evidence="2" id="KW-0119">Carbohydrate metabolism</keyword>
<dbReference type="GO" id="GO:0008422">
    <property type="term" value="F:beta-glucosidase activity"/>
    <property type="evidence" value="ECO:0007669"/>
    <property type="project" value="TreeGrafter"/>
</dbReference>
<dbReference type="Pfam" id="PF00150">
    <property type="entry name" value="Cellulase"/>
    <property type="match status" value="1"/>
</dbReference>
<comment type="caution">
    <text evidence="6">The sequence shown here is derived from an EMBL/GenBank/DDBJ whole genome shotgun (WGS) entry which is preliminary data.</text>
</comment>
<dbReference type="GO" id="GO:0005576">
    <property type="term" value="C:extracellular region"/>
    <property type="evidence" value="ECO:0007669"/>
    <property type="project" value="TreeGrafter"/>
</dbReference>
<keyword evidence="4" id="KW-0624">Polysaccharide degradation</keyword>
<evidence type="ECO:0000256" key="3">
    <source>
        <dbReference type="ARBA" id="ARBA00023295"/>
    </source>
</evidence>
<keyword evidence="3 6" id="KW-0326">Glycosidase</keyword>
<dbReference type="EMBL" id="MLJW01000344">
    <property type="protein sequence ID" value="OIQ89099.1"/>
    <property type="molecule type" value="Genomic_DNA"/>
</dbReference>
<evidence type="ECO:0000256" key="2">
    <source>
        <dbReference type="ARBA" id="ARBA00023277"/>
    </source>
</evidence>
<dbReference type="InterPro" id="IPR001547">
    <property type="entry name" value="Glyco_hydro_5"/>
</dbReference>
<reference evidence="6" key="1">
    <citation type="submission" date="2016-10" db="EMBL/GenBank/DDBJ databases">
        <title>Sequence of Gallionella enrichment culture.</title>
        <authorList>
            <person name="Poehlein A."/>
            <person name="Muehling M."/>
            <person name="Daniel R."/>
        </authorList>
    </citation>
    <scope>NUCLEOTIDE SEQUENCE</scope>
</reference>
<protein>
    <submittedName>
        <fullName evidence="6">Xyloglucan-specific endo-beta-1,4-glucanase BoGH5A</fullName>
        <ecNumber evidence="6">3.2.1.151</ecNumber>
    </submittedName>
</protein>
<keyword evidence="1 6" id="KW-0378">Hydrolase</keyword>
<dbReference type="SUPFAM" id="SSF51445">
    <property type="entry name" value="(Trans)glycosidases"/>
    <property type="match status" value="1"/>
</dbReference>
<dbReference type="EC" id="3.2.1.151" evidence="6"/>
<organism evidence="6">
    <name type="scientific">mine drainage metagenome</name>
    <dbReference type="NCBI Taxonomy" id="410659"/>
    <lineage>
        <taxon>unclassified sequences</taxon>
        <taxon>metagenomes</taxon>
        <taxon>ecological metagenomes</taxon>
    </lineage>
</organism>
<dbReference type="GO" id="GO:0009251">
    <property type="term" value="P:glucan catabolic process"/>
    <property type="evidence" value="ECO:0007669"/>
    <property type="project" value="TreeGrafter"/>
</dbReference>
<proteinExistence type="predicted"/>
<dbReference type="InterPro" id="IPR050386">
    <property type="entry name" value="Glycosyl_hydrolase_5"/>
</dbReference>
<evidence type="ECO:0000256" key="4">
    <source>
        <dbReference type="ARBA" id="ARBA00023326"/>
    </source>
</evidence>
<dbReference type="Gene3D" id="3.20.20.80">
    <property type="entry name" value="Glycosidases"/>
    <property type="match status" value="1"/>
</dbReference>
<dbReference type="AlphaFoldDB" id="A0A1J5RHM2"/>
<sequence>MNKRLLTIIPAILAALTLSATARAQAPLPSPSYGINFGNAMEPPAGVGAWGTPPSQAMVNAVAAAGFNTIRIPCAWMSHENRKGVIDSTYMAQVQQLVDWCVQDGLYVIINDHWDNGWFEDSNFNTYSKTINSKLQNMWTQVANHFKTYDNHLLFACANEPAASTAQQTTVLYTYFQNWVTTVRNTGGNNATRWLVVQAPSASIDNATNWVTMPTDPAQHLMLEAHFYDPFQFTQLTSDASWGAMFYFWGSAYHTTGLASRNATWGEESYVDAELAKGQAFAAKGYPVLWGEWRAAPKPAEPDLTGSYITQNVNSTTYWNYYVSTGINSRGMYGTAWDTPNETFNPTTGAVVDQASENAILGKSYVPPLSGL</sequence>
<feature type="domain" description="Glycoside hydrolase family 5" evidence="5">
    <location>
        <begin position="48"/>
        <end position="321"/>
    </location>
</feature>
<dbReference type="InterPro" id="IPR017853">
    <property type="entry name" value="GH"/>
</dbReference>
<dbReference type="GO" id="GO:0009986">
    <property type="term" value="C:cell surface"/>
    <property type="evidence" value="ECO:0007669"/>
    <property type="project" value="TreeGrafter"/>
</dbReference>
<evidence type="ECO:0000259" key="5">
    <source>
        <dbReference type="Pfam" id="PF00150"/>
    </source>
</evidence>
<dbReference type="PANTHER" id="PTHR31297:SF41">
    <property type="entry name" value="ENDOGLUCANASE, PUTATIVE (AFU_ORTHOLOGUE AFUA_5G01830)-RELATED"/>
    <property type="match status" value="1"/>
</dbReference>
<name>A0A1J5RHM2_9ZZZZ</name>
<dbReference type="GO" id="GO:0033946">
    <property type="term" value="F:xyloglucan-specific endo-beta-1,4-glucanase activity"/>
    <property type="evidence" value="ECO:0007669"/>
    <property type="project" value="UniProtKB-EC"/>
</dbReference>
<dbReference type="PANTHER" id="PTHR31297">
    <property type="entry name" value="GLUCAN ENDO-1,6-BETA-GLUCOSIDASE B"/>
    <property type="match status" value="1"/>
</dbReference>
<accession>A0A1J5RHM2</accession>
<evidence type="ECO:0000256" key="1">
    <source>
        <dbReference type="ARBA" id="ARBA00022801"/>
    </source>
</evidence>
<evidence type="ECO:0000313" key="6">
    <source>
        <dbReference type="EMBL" id="OIQ89099.1"/>
    </source>
</evidence>